<dbReference type="EMBL" id="NAJP01000067">
    <property type="protein sequence ID" value="TKA35613.1"/>
    <property type="molecule type" value="Genomic_DNA"/>
</dbReference>
<dbReference type="AlphaFoldDB" id="A0A4U0UIW8"/>
<dbReference type="OrthoDB" id="3913483at2759"/>
<feature type="compositionally biased region" description="Low complexity" evidence="1">
    <location>
        <begin position="288"/>
        <end position="315"/>
    </location>
</feature>
<protein>
    <submittedName>
        <fullName evidence="2">Uncharacterized protein</fullName>
    </submittedName>
</protein>
<feature type="compositionally biased region" description="Polar residues" evidence="1">
    <location>
        <begin position="210"/>
        <end position="226"/>
    </location>
</feature>
<feature type="compositionally biased region" description="Low complexity" evidence="1">
    <location>
        <begin position="387"/>
        <end position="401"/>
    </location>
</feature>
<reference evidence="2 3" key="1">
    <citation type="submission" date="2017-03" db="EMBL/GenBank/DDBJ databases">
        <title>Genomes of endolithic fungi from Antarctica.</title>
        <authorList>
            <person name="Coleine C."/>
            <person name="Masonjones S."/>
            <person name="Stajich J.E."/>
        </authorList>
    </citation>
    <scope>NUCLEOTIDE SEQUENCE [LARGE SCALE GENOMIC DNA]</scope>
    <source>
        <strain evidence="2 3">CCFEE 5311</strain>
    </source>
</reference>
<sequence>MSGTQVSLHLPLQTNFPTANPTAQSKKDLIEERKANLPLPDQPPVASDFNTADGSATNVGSGGVSDNSFSYGNDALRGPATGDSAARTDGSVTGENTLGQGVGREALEGGIPNDAVARGSKDKGGLKETTGPLPKAVPCPTQPSPRYHYHLIPSPLQPILSPDNPLQQAPKASEPKNENPGTVTSDSLAAESIQGGGSFGANSDARGPMGQSSAGTNTNNTDTSGATELPAAVDRQARDDEAQGEVGGSLSSSSGGSGSIQSGAGATGGSNQDTSSSSSSGGSGSTGDSGENTSSSSSGGSNENTSSSTSSSNSGSGTGSSTGSGSGSGSGSASGGSYATAAGGSSSSNSKNTAPSGSGSGSDSTNFDDAPNASFTTDIGGKDDPGRAALAGMEARNARAAGGEGERQYGKAGSEGQFDALGGDTSA</sequence>
<name>A0A4U0UIW8_9PEZI</name>
<feature type="region of interest" description="Disordered" evidence="1">
    <location>
        <begin position="1"/>
        <end position="427"/>
    </location>
</feature>
<feature type="compositionally biased region" description="Low complexity" evidence="1">
    <location>
        <begin position="248"/>
        <end position="280"/>
    </location>
</feature>
<feature type="compositionally biased region" description="Low complexity" evidence="1">
    <location>
        <begin position="335"/>
        <end position="357"/>
    </location>
</feature>
<dbReference type="Proteomes" id="UP000310066">
    <property type="component" value="Unassembled WGS sequence"/>
</dbReference>
<feature type="compositionally biased region" description="Gly residues" evidence="1">
    <location>
        <begin position="316"/>
        <end position="334"/>
    </location>
</feature>
<accession>A0A4U0UIW8</accession>
<evidence type="ECO:0000313" key="3">
    <source>
        <dbReference type="Proteomes" id="UP000310066"/>
    </source>
</evidence>
<gene>
    <name evidence="2" type="ORF">B0A54_12581</name>
</gene>
<evidence type="ECO:0000256" key="1">
    <source>
        <dbReference type="SAM" id="MobiDB-lite"/>
    </source>
</evidence>
<feature type="compositionally biased region" description="Basic and acidic residues" evidence="1">
    <location>
        <begin position="25"/>
        <end position="35"/>
    </location>
</feature>
<comment type="caution">
    <text evidence="2">The sequence shown here is derived from an EMBL/GenBank/DDBJ whole genome shotgun (WGS) entry which is preliminary data.</text>
</comment>
<feature type="compositionally biased region" description="Polar residues" evidence="1">
    <location>
        <begin position="361"/>
        <end position="377"/>
    </location>
</feature>
<feature type="compositionally biased region" description="Polar residues" evidence="1">
    <location>
        <begin position="48"/>
        <end position="71"/>
    </location>
</feature>
<evidence type="ECO:0000313" key="2">
    <source>
        <dbReference type="EMBL" id="TKA35613.1"/>
    </source>
</evidence>
<organism evidence="2 3">
    <name type="scientific">Friedmanniomyces endolithicus</name>
    <dbReference type="NCBI Taxonomy" id="329885"/>
    <lineage>
        <taxon>Eukaryota</taxon>
        <taxon>Fungi</taxon>
        <taxon>Dikarya</taxon>
        <taxon>Ascomycota</taxon>
        <taxon>Pezizomycotina</taxon>
        <taxon>Dothideomycetes</taxon>
        <taxon>Dothideomycetidae</taxon>
        <taxon>Mycosphaerellales</taxon>
        <taxon>Teratosphaeriaceae</taxon>
        <taxon>Friedmanniomyces</taxon>
    </lineage>
</organism>
<feature type="compositionally biased region" description="Polar residues" evidence="1">
    <location>
        <begin position="90"/>
        <end position="99"/>
    </location>
</feature>
<feature type="compositionally biased region" description="Polar residues" evidence="1">
    <location>
        <begin position="1"/>
        <end position="24"/>
    </location>
</feature>
<feature type="compositionally biased region" description="Low complexity" evidence="1">
    <location>
        <begin position="151"/>
        <end position="162"/>
    </location>
</feature>
<proteinExistence type="predicted"/>